<evidence type="ECO:0000313" key="1">
    <source>
        <dbReference type="EMBL" id="HIU53262.1"/>
    </source>
</evidence>
<gene>
    <name evidence="1" type="ORF">IAD20_04185</name>
</gene>
<sequence length="77" mass="9068">MNDNGFMTPEEMKKKLGLDPYTDNRTLNKYVRQGLLEVKPYSRKTKLYREVNDNKPNPETETSFANDDWIIDEAIAR</sequence>
<reference evidence="1" key="2">
    <citation type="journal article" date="2021" name="PeerJ">
        <title>Extensive microbial diversity within the chicken gut microbiome revealed by metagenomics and culture.</title>
        <authorList>
            <person name="Gilroy R."/>
            <person name="Ravi A."/>
            <person name="Getino M."/>
            <person name="Pursley I."/>
            <person name="Horton D.L."/>
            <person name="Alikhan N.F."/>
            <person name="Baker D."/>
            <person name="Gharbi K."/>
            <person name="Hall N."/>
            <person name="Watson M."/>
            <person name="Adriaenssens E.M."/>
            <person name="Foster-Nyarko E."/>
            <person name="Jarju S."/>
            <person name="Secka A."/>
            <person name="Antonio M."/>
            <person name="Oren A."/>
            <person name="Chaudhuri R.R."/>
            <person name="La Ragione R."/>
            <person name="Hildebrand F."/>
            <person name="Pallen M.J."/>
        </authorList>
    </citation>
    <scope>NUCLEOTIDE SEQUENCE</scope>
    <source>
        <strain evidence="1">ChiW3-316</strain>
    </source>
</reference>
<reference evidence="1" key="1">
    <citation type="submission" date="2020-10" db="EMBL/GenBank/DDBJ databases">
        <authorList>
            <person name="Gilroy R."/>
        </authorList>
    </citation>
    <scope>NUCLEOTIDE SEQUENCE</scope>
    <source>
        <strain evidence="1">ChiW3-316</strain>
    </source>
</reference>
<comment type="caution">
    <text evidence="1">The sequence shown here is derived from an EMBL/GenBank/DDBJ whole genome shotgun (WGS) entry which is preliminary data.</text>
</comment>
<name>A0A9D1M443_9PROT</name>
<evidence type="ECO:0000313" key="2">
    <source>
        <dbReference type="Proteomes" id="UP000824107"/>
    </source>
</evidence>
<proteinExistence type="predicted"/>
<accession>A0A9D1M443</accession>
<dbReference type="AlphaFoldDB" id="A0A9D1M443"/>
<organism evidence="1 2">
    <name type="scientific">Candidatus Scatocola faecipullorum</name>
    <dbReference type="NCBI Taxonomy" id="2840917"/>
    <lineage>
        <taxon>Bacteria</taxon>
        <taxon>Pseudomonadati</taxon>
        <taxon>Pseudomonadota</taxon>
        <taxon>Alphaproteobacteria</taxon>
        <taxon>Rhodospirillales</taxon>
        <taxon>Rhodospirillaceae</taxon>
        <taxon>Rhodospirillaceae incertae sedis</taxon>
        <taxon>Candidatus Scatocola</taxon>
    </lineage>
</organism>
<dbReference type="Proteomes" id="UP000824107">
    <property type="component" value="Unassembled WGS sequence"/>
</dbReference>
<protein>
    <submittedName>
        <fullName evidence="1">MarR family transcriptional regulator</fullName>
    </submittedName>
</protein>
<dbReference type="EMBL" id="DVNC01000028">
    <property type="protein sequence ID" value="HIU53262.1"/>
    <property type="molecule type" value="Genomic_DNA"/>
</dbReference>